<feature type="domain" description="Transposable element P transposase-like GTP-binding insertion" evidence="1">
    <location>
        <begin position="110"/>
        <end position="151"/>
    </location>
</feature>
<organism evidence="2 3">
    <name type="scientific">Araneus ventricosus</name>
    <name type="common">Orbweaver spider</name>
    <name type="synonym">Epeira ventricosa</name>
    <dbReference type="NCBI Taxonomy" id="182803"/>
    <lineage>
        <taxon>Eukaryota</taxon>
        <taxon>Metazoa</taxon>
        <taxon>Ecdysozoa</taxon>
        <taxon>Arthropoda</taxon>
        <taxon>Chelicerata</taxon>
        <taxon>Arachnida</taxon>
        <taxon>Araneae</taxon>
        <taxon>Araneomorphae</taxon>
        <taxon>Entelegynae</taxon>
        <taxon>Araneoidea</taxon>
        <taxon>Araneidae</taxon>
        <taxon>Araneus</taxon>
    </lineage>
</organism>
<accession>A0A4Y2K6Z9</accession>
<feature type="non-terminal residue" evidence="2">
    <location>
        <position position="159"/>
    </location>
</feature>
<dbReference type="OrthoDB" id="8192384at2759"/>
<dbReference type="AlphaFoldDB" id="A0A4Y2K6Z9"/>
<evidence type="ECO:0000259" key="1">
    <source>
        <dbReference type="Pfam" id="PF21788"/>
    </source>
</evidence>
<reference evidence="2 3" key="1">
    <citation type="journal article" date="2019" name="Sci. Rep.">
        <title>Orb-weaving spider Araneus ventricosus genome elucidates the spidroin gene catalogue.</title>
        <authorList>
            <person name="Kono N."/>
            <person name="Nakamura H."/>
            <person name="Ohtoshi R."/>
            <person name="Moran D.A.P."/>
            <person name="Shinohara A."/>
            <person name="Yoshida Y."/>
            <person name="Fujiwara M."/>
            <person name="Mori M."/>
            <person name="Tomita M."/>
            <person name="Arakawa K."/>
        </authorList>
    </citation>
    <scope>NUCLEOTIDE SEQUENCE [LARGE SCALE GENOMIC DNA]</scope>
</reference>
<dbReference type="EMBL" id="BGPR01004244">
    <property type="protein sequence ID" value="GBM97525.1"/>
    <property type="molecule type" value="Genomic_DNA"/>
</dbReference>
<dbReference type="InterPro" id="IPR048366">
    <property type="entry name" value="TNP-like_GBD"/>
</dbReference>
<gene>
    <name evidence="2" type="ORF">AVEN_197364_1</name>
</gene>
<keyword evidence="3" id="KW-1185">Reference proteome</keyword>
<sequence length="159" mass="17382">MYVLKNARVCGRLFSESCFNSTLRQRLIKFACPDITLDLSSTESDTLSALPSAAFQCSSVEVCNAEPLSSESIMDVEPSCSENFMDAEPSCSESFLSSPTSSHNTSAHLQKICACRKLTKRHIEVSGLKKMNVKLTTQVLSHSVAAALDLYVGREDFDS</sequence>
<protein>
    <recommendedName>
        <fullName evidence="1">Transposable element P transposase-like GTP-binding insertion domain-containing protein</fullName>
    </recommendedName>
</protein>
<comment type="caution">
    <text evidence="2">The sequence shown here is derived from an EMBL/GenBank/DDBJ whole genome shotgun (WGS) entry which is preliminary data.</text>
</comment>
<dbReference type="Proteomes" id="UP000499080">
    <property type="component" value="Unassembled WGS sequence"/>
</dbReference>
<evidence type="ECO:0000313" key="3">
    <source>
        <dbReference type="Proteomes" id="UP000499080"/>
    </source>
</evidence>
<name>A0A4Y2K6Z9_ARAVE</name>
<proteinExistence type="predicted"/>
<evidence type="ECO:0000313" key="2">
    <source>
        <dbReference type="EMBL" id="GBM97525.1"/>
    </source>
</evidence>
<dbReference type="Pfam" id="PF21788">
    <property type="entry name" value="TNP-like_GBD"/>
    <property type="match status" value="1"/>
</dbReference>